<sequence length="1301" mass="146815">MAFSSMSWDLYGVAPPFRPAHAAALFVSAVKGVSAPSISVSLALVLDDSCVVTRDLDNFVMGEVKQFSSINNLHILLSKEGFTNVKIAYLGGMWVMLELPSSNSKTKILKHVGVASWFNSLSNAQSDFVSRERIVWVDIEGVPLHAWTPNTFIKIGAKWGDVLEMEECRDDSFARKRICIKTKQEDNILEKFKIIVKGKVFVVRAKELFAWSPNFIEMPEMDYYSDVDSVKEVRASQMESCQQENLEEVSDTKAVSDTFFGDNVEKDGFTADSCHPSVGKETSDDPFKIYDLLIGRKMIVSSTSASCFRSLQGFRLNRPAGGVAGVKKEKGGGGAAIQNSQKMDDHVYQEPIRNDQNHREGGSILELLEGMLKVGQTMGFSMDGVRNDMEKIIGAQGDQMETKMDSISDMDVKILWGNTNFDFSFSEAVGNSGEGFSFTWAHPSASKMSKLDRFLVSDGFISSFPRTSAVCLDRHLSDHRPILLREVFSDFGAIPFRFYHSWFSFQGFDQFVNHTWSSISLSDSNGMIRFKKKLQILKKEIRVFVADQKKKKESRVNDLKDKLSEIDKVLDQGGVSDDILLARTECKNALLESKAADSRDYLQKAKIQWAVEGDENSKFFHGIVNRKRANLTVKGIMIDGDWVDEPSRVKSEFRNYFADRFQDPGNCNGKINFTFPNRLSLDQVADLENPITRDEIRKAVWGCGENKSPGPDGFTFEFFRKFWQVVGPDFCTAVEWFLDHAAFPIGCNSSFIALIPKSLEPKFVGDFRPISLIGCVYKVITKILQSRLSLVISDLISDVQTAFLPNRQILDGPFIINELLSRCHHKKQRAMIFKVDFAKAYDSIRWDYLEDVLCSFGFGSKWRSWIRGCLTSSMASILVNGSPTSEFQFHRGLKQGDPLAPYLFILVMESLHLSFSRVIDAGIFTGIRIDPTTMISHLFYADDAVFIGEWSQENLNGIMQMLRCFSLLSGLSINIKKSHILGVGIPSSLVNEAASRLGCSVMKVPFKYLGITVGGNTSLVKSWDDTIYKLKSRLSKWKLKTLSIGGPSSSLIWSLENEKKIAWIKWTKVLAPKKHGGLGVSSFYALNRALLFKWMWRFLSRDNSLWFRTILAIHGPYGQGLAAAHPSNWSTIIKEVDVLKAQDRYFWDLNGDGDFRVKDVRNLIDETFLPKDVSPTRWVKSIPIKVNIFAWKVSLDRLPTRFNLVSRGVPVPSLSCPSCNIVQEDLGHTLFSCDLAIGVSRLVCRRGNLTWTPLDSYASWLNWFKSLRMSSSPKGVLGRRFFTTTWWVSWEFLETFAVRVK</sequence>
<feature type="domain" description="Reverse transcriptase" evidence="1">
    <location>
        <begin position="736"/>
        <end position="1013"/>
    </location>
</feature>
<dbReference type="Pfam" id="PF00078">
    <property type="entry name" value="RVT_1"/>
    <property type="match status" value="1"/>
</dbReference>
<name>A0ABQ5I8W8_9ASTR</name>
<accession>A0ABQ5I8W8</accession>
<dbReference type="GO" id="GO:0003964">
    <property type="term" value="F:RNA-directed DNA polymerase activity"/>
    <property type="evidence" value="ECO:0007669"/>
    <property type="project" value="UniProtKB-KW"/>
</dbReference>
<evidence type="ECO:0000313" key="2">
    <source>
        <dbReference type="EMBL" id="GJT96587.1"/>
    </source>
</evidence>
<dbReference type="SUPFAM" id="SSF56219">
    <property type="entry name" value="DNase I-like"/>
    <property type="match status" value="1"/>
</dbReference>
<gene>
    <name evidence="2" type="ORF">Tco_1092105</name>
</gene>
<keyword evidence="3" id="KW-1185">Reference proteome</keyword>
<keyword evidence="2" id="KW-0695">RNA-directed DNA polymerase</keyword>
<dbReference type="CDD" id="cd01650">
    <property type="entry name" value="RT_nLTR_like"/>
    <property type="match status" value="1"/>
</dbReference>
<dbReference type="PANTHER" id="PTHR33116:SF78">
    <property type="entry name" value="OS12G0587133 PROTEIN"/>
    <property type="match status" value="1"/>
</dbReference>
<dbReference type="PANTHER" id="PTHR33116">
    <property type="entry name" value="REVERSE TRANSCRIPTASE ZINC-BINDING DOMAIN-CONTAINING PROTEIN-RELATED-RELATED"/>
    <property type="match status" value="1"/>
</dbReference>
<dbReference type="InterPro" id="IPR000477">
    <property type="entry name" value="RT_dom"/>
</dbReference>
<dbReference type="EMBL" id="BQNB010020496">
    <property type="protein sequence ID" value="GJT96587.1"/>
    <property type="molecule type" value="Genomic_DNA"/>
</dbReference>
<protein>
    <submittedName>
        <fullName evidence="2">RNA-directed DNA polymerase, eukaryota</fullName>
    </submittedName>
</protein>
<evidence type="ECO:0000259" key="1">
    <source>
        <dbReference type="PROSITE" id="PS50878"/>
    </source>
</evidence>
<reference evidence="2" key="2">
    <citation type="submission" date="2022-01" db="EMBL/GenBank/DDBJ databases">
        <authorList>
            <person name="Yamashiro T."/>
            <person name="Shiraishi A."/>
            <person name="Satake H."/>
            <person name="Nakayama K."/>
        </authorList>
    </citation>
    <scope>NUCLEOTIDE SEQUENCE</scope>
</reference>
<proteinExistence type="predicted"/>
<comment type="caution">
    <text evidence="2">The sequence shown here is derived from an EMBL/GenBank/DDBJ whole genome shotgun (WGS) entry which is preliminary data.</text>
</comment>
<dbReference type="InterPro" id="IPR026960">
    <property type="entry name" value="RVT-Znf"/>
</dbReference>
<dbReference type="Proteomes" id="UP001151760">
    <property type="component" value="Unassembled WGS sequence"/>
</dbReference>
<keyword evidence="2" id="KW-0808">Transferase</keyword>
<dbReference type="InterPro" id="IPR036691">
    <property type="entry name" value="Endo/exonu/phosph_ase_sf"/>
</dbReference>
<organism evidence="2 3">
    <name type="scientific">Tanacetum coccineum</name>
    <dbReference type="NCBI Taxonomy" id="301880"/>
    <lineage>
        <taxon>Eukaryota</taxon>
        <taxon>Viridiplantae</taxon>
        <taxon>Streptophyta</taxon>
        <taxon>Embryophyta</taxon>
        <taxon>Tracheophyta</taxon>
        <taxon>Spermatophyta</taxon>
        <taxon>Magnoliopsida</taxon>
        <taxon>eudicotyledons</taxon>
        <taxon>Gunneridae</taxon>
        <taxon>Pentapetalae</taxon>
        <taxon>asterids</taxon>
        <taxon>campanulids</taxon>
        <taxon>Asterales</taxon>
        <taxon>Asteraceae</taxon>
        <taxon>Asteroideae</taxon>
        <taxon>Anthemideae</taxon>
        <taxon>Anthemidinae</taxon>
        <taxon>Tanacetum</taxon>
    </lineage>
</organism>
<evidence type="ECO:0000313" key="3">
    <source>
        <dbReference type="Proteomes" id="UP001151760"/>
    </source>
</evidence>
<dbReference type="PROSITE" id="PS50878">
    <property type="entry name" value="RT_POL"/>
    <property type="match status" value="1"/>
</dbReference>
<dbReference type="Pfam" id="PF13966">
    <property type="entry name" value="zf-RVT"/>
    <property type="match status" value="1"/>
</dbReference>
<keyword evidence="2" id="KW-0548">Nucleotidyltransferase</keyword>
<dbReference type="Gene3D" id="3.60.10.10">
    <property type="entry name" value="Endonuclease/exonuclease/phosphatase"/>
    <property type="match status" value="1"/>
</dbReference>
<reference evidence="2" key="1">
    <citation type="journal article" date="2022" name="Int. J. Mol. Sci.">
        <title>Draft Genome of Tanacetum Coccineum: Genomic Comparison of Closely Related Tanacetum-Family Plants.</title>
        <authorList>
            <person name="Yamashiro T."/>
            <person name="Shiraishi A."/>
            <person name="Nakayama K."/>
            <person name="Satake H."/>
        </authorList>
    </citation>
    <scope>NUCLEOTIDE SEQUENCE</scope>
</reference>